<dbReference type="AlphaFoldDB" id="A0A4P6ZXV1"/>
<keyword evidence="2" id="KW-0175">Coiled coil</keyword>
<dbReference type="PROSITE" id="PS51257">
    <property type="entry name" value="PROKAR_LIPOPROTEIN"/>
    <property type="match status" value="1"/>
</dbReference>
<evidence type="ECO:0000313" key="6">
    <source>
        <dbReference type="EMBL" id="QBP40968.1"/>
    </source>
</evidence>
<dbReference type="InterPro" id="IPR057309">
    <property type="entry name" value="PcsB_CC"/>
</dbReference>
<dbReference type="Gene3D" id="6.10.250.3150">
    <property type="match status" value="1"/>
</dbReference>
<evidence type="ECO:0000259" key="4">
    <source>
        <dbReference type="Pfam" id="PF01551"/>
    </source>
</evidence>
<feature type="signal peptide" evidence="3">
    <location>
        <begin position="1"/>
        <end position="30"/>
    </location>
</feature>
<dbReference type="CDD" id="cd12797">
    <property type="entry name" value="M23_peptidase"/>
    <property type="match status" value="1"/>
</dbReference>
<feature type="chain" id="PRO_5020650889" evidence="3">
    <location>
        <begin position="31"/>
        <end position="421"/>
    </location>
</feature>
<feature type="domain" description="Peptidoglycan hydrolase PcsB coiled-coil" evidence="5">
    <location>
        <begin position="110"/>
        <end position="184"/>
    </location>
</feature>
<dbReference type="PANTHER" id="PTHR21666:SF270">
    <property type="entry name" value="MUREIN HYDROLASE ACTIVATOR ENVC"/>
    <property type="match status" value="1"/>
</dbReference>
<dbReference type="Proteomes" id="UP000294292">
    <property type="component" value="Chromosome"/>
</dbReference>
<dbReference type="KEGG" id="panc:E2636_07425"/>
<dbReference type="Pfam" id="PF01551">
    <property type="entry name" value="Peptidase_M23"/>
    <property type="match status" value="1"/>
</dbReference>
<keyword evidence="1 3" id="KW-0732">Signal</keyword>
<dbReference type="InterPro" id="IPR016047">
    <property type="entry name" value="M23ase_b-sheet_dom"/>
</dbReference>
<evidence type="ECO:0000256" key="1">
    <source>
        <dbReference type="ARBA" id="ARBA00022729"/>
    </source>
</evidence>
<dbReference type="GO" id="GO:0004222">
    <property type="term" value="F:metalloendopeptidase activity"/>
    <property type="evidence" value="ECO:0007669"/>
    <property type="project" value="TreeGrafter"/>
</dbReference>
<dbReference type="OrthoDB" id="9805070at2"/>
<feature type="coiled-coil region" evidence="2">
    <location>
        <begin position="220"/>
        <end position="247"/>
    </location>
</feature>
<feature type="domain" description="M23ase beta-sheet core" evidence="4">
    <location>
        <begin position="312"/>
        <end position="409"/>
    </location>
</feature>
<name>A0A4P6ZXV1_9BACL</name>
<evidence type="ECO:0000259" key="5">
    <source>
        <dbReference type="Pfam" id="PF24568"/>
    </source>
</evidence>
<evidence type="ECO:0000313" key="7">
    <source>
        <dbReference type="Proteomes" id="UP000294292"/>
    </source>
</evidence>
<evidence type="ECO:0000256" key="2">
    <source>
        <dbReference type="SAM" id="Coils"/>
    </source>
</evidence>
<dbReference type="Pfam" id="PF24568">
    <property type="entry name" value="CC_PcsB"/>
    <property type="match status" value="1"/>
</dbReference>
<protein>
    <submittedName>
        <fullName evidence="6">Peptidase M23</fullName>
    </submittedName>
</protein>
<dbReference type="InterPro" id="IPR011055">
    <property type="entry name" value="Dup_hybrid_motif"/>
</dbReference>
<proteinExistence type="predicted"/>
<sequence>MKKKQSKWMVVTIATMLGCSLLMTQSPTLANSINDLKKEQKQLDQKSNQLNSSINQKKDDISINQTNQERLQAQIQTLDSKIQKTSSEIDNIQGKIKRTNVEIEKLQESIKILKKKIAERDELIKERLRAVQVSGGSVDYIDVLLGASSFADFIDRFSAVSTLMDADKKILKEQADDKILLEEQKTSVEEKLTQQKQSRDKLVNLKADLDSQKVSKDRFVGKLETKLMELTKDKHKLQEEHEEVLEVSKEVGNKVEKEQSRLIEVARQAETVSAPAPASAAPVTSSGTWTRPAAGQFSSTFGGRNIGSGDEFHYGSDIANSIGTQIVSAASGVVSHAEPMGTYGNVIMVTHSINGQIFTTVYAHLSAINVSSGQSVSKGQAIGKMGSSGRSTGSHLHFEVHVGPWNGARSNAVNPIGYVSF</sequence>
<dbReference type="SUPFAM" id="SSF57997">
    <property type="entry name" value="Tropomyosin"/>
    <property type="match status" value="1"/>
</dbReference>
<gene>
    <name evidence="6" type="ORF">E2636_07425</name>
</gene>
<dbReference type="SUPFAM" id="SSF51261">
    <property type="entry name" value="Duplicated hybrid motif"/>
    <property type="match status" value="1"/>
</dbReference>
<dbReference type="RefSeq" id="WP_134209628.1">
    <property type="nucleotide sequence ID" value="NZ_CP038015.1"/>
</dbReference>
<keyword evidence="7" id="KW-1185">Reference proteome</keyword>
<dbReference type="Gene3D" id="2.70.70.10">
    <property type="entry name" value="Glucose Permease (Domain IIA)"/>
    <property type="match status" value="1"/>
</dbReference>
<feature type="coiled-coil region" evidence="2">
    <location>
        <begin position="29"/>
        <end position="123"/>
    </location>
</feature>
<dbReference type="EMBL" id="CP038015">
    <property type="protein sequence ID" value="QBP40968.1"/>
    <property type="molecule type" value="Genomic_DNA"/>
</dbReference>
<accession>A0A4P6ZXV1</accession>
<dbReference type="InterPro" id="IPR050570">
    <property type="entry name" value="Cell_wall_metabolism_enzyme"/>
</dbReference>
<dbReference type="PANTHER" id="PTHR21666">
    <property type="entry name" value="PEPTIDASE-RELATED"/>
    <property type="match status" value="1"/>
</dbReference>
<evidence type="ECO:0000256" key="3">
    <source>
        <dbReference type="SAM" id="SignalP"/>
    </source>
</evidence>
<organism evidence="6 7">
    <name type="scientific">Paenisporosarcina antarctica</name>
    <dbReference type="NCBI Taxonomy" id="417367"/>
    <lineage>
        <taxon>Bacteria</taxon>
        <taxon>Bacillati</taxon>
        <taxon>Bacillota</taxon>
        <taxon>Bacilli</taxon>
        <taxon>Bacillales</taxon>
        <taxon>Caryophanaceae</taxon>
        <taxon>Paenisporosarcina</taxon>
    </lineage>
</organism>
<reference evidence="6 7" key="1">
    <citation type="submission" date="2019-03" db="EMBL/GenBank/DDBJ databases">
        <title>Complete genome sequence of Paenisporosarcina antarctica CGMCC 1.6503T.</title>
        <authorList>
            <person name="Rong J.-C."/>
            <person name="Chi N.-Y."/>
            <person name="Zhang Q.-F."/>
        </authorList>
    </citation>
    <scope>NUCLEOTIDE SEQUENCE [LARGE SCALE GENOMIC DNA]</scope>
    <source>
        <strain evidence="6 7">CGMCC 1.6503</strain>
    </source>
</reference>